<name>A0AAV0WHW8_9HEMI</name>
<feature type="coiled-coil region" evidence="1">
    <location>
        <begin position="437"/>
        <end position="471"/>
    </location>
</feature>
<feature type="coiled-coil region" evidence="1">
    <location>
        <begin position="771"/>
        <end position="922"/>
    </location>
</feature>
<evidence type="ECO:0000256" key="1">
    <source>
        <dbReference type="SAM" id="Coils"/>
    </source>
</evidence>
<reference evidence="2 3" key="1">
    <citation type="submission" date="2023-01" db="EMBL/GenBank/DDBJ databases">
        <authorList>
            <person name="Whitehead M."/>
        </authorList>
    </citation>
    <scope>NUCLEOTIDE SEQUENCE [LARGE SCALE GENOMIC DNA]</scope>
</reference>
<keyword evidence="1" id="KW-0175">Coiled coil</keyword>
<dbReference type="EMBL" id="CARXXK010000002">
    <property type="protein sequence ID" value="CAI6355404.1"/>
    <property type="molecule type" value="Genomic_DNA"/>
</dbReference>
<proteinExistence type="predicted"/>
<dbReference type="AlphaFoldDB" id="A0AAV0WHW8"/>
<organism evidence="2 3">
    <name type="scientific">Macrosiphum euphorbiae</name>
    <name type="common">potato aphid</name>
    <dbReference type="NCBI Taxonomy" id="13131"/>
    <lineage>
        <taxon>Eukaryota</taxon>
        <taxon>Metazoa</taxon>
        <taxon>Ecdysozoa</taxon>
        <taxon>Arthropoda</taxon>
        <taxon>Hexapoda</taxon>
        <taxon>Insecta</taxon>
        <taxon>Pterygota</taxon>
        <taxon>Neoptera</taxon>
        <taxon>Paraneoptera</taxon>
        <taxon>Hemiptera</taxon>
        <taxon>Sternorrhyncha</taxon>
        <taxon>Aphidomorpha</taxon>
        <taxon>Aphidoidea</taxon>
        <taxon>Aphididae</taxon>
        <taxon>Macrosiphini</taxon>
        <taxon>Macrosiphum</taxon>
    </lineage>
</organism>
<protein>
    <submittedName>
        <fullName evidence="2">Uncharacterized protein</fullName>
    </submittedName>
</protein>
<gene>
    <name evidence="2" type="ORF">MEUPH1_LOCUS11265</name>
</gene>
<keyword evidence="3" id="KW-1185">Reference proteome</keyword>
<comment type="caution">
    <text evidence="2">The sequence shown here is derived from an EMBL/GenBank/DDBJ whole genome shotgun (WGS) entry which is preliminary data.</text>
</comment>
<dbReference type="Proteomes" id="UP001160148">
    <property type="component" value="Unassembled WGS sequence"/>
</dbReference>
<evidence type="ECO:0000313" key="2">
    <source>
        <dbReference type="EMBL" id="CAI6355404.1"/>
    </source>
</evidence>
<feature type="coiled-coil region" evidence="1">
    <location>
        <begin position="574"/>
        <end position="615"/>
    </location>
</feature>
<sequence length="998" mass="115443">MDSCIETECLNNSTCLIDNYNIFGNNFNSKTKNQNLNIHDQEVGNGNHIVDDIQIRTNKCEKIDLLRSLLSAKNDEIIKMPQLQHSYSKQIDKYQESLATTRKTEWQKLNDGVINTQGKSCCSNSVITNYACEKETLPECKNTNIGSCKIQQLLREIEECCCSQEPSDPTNKLLEQLKSTICSLANEIEIHSLALKHNQENLKCCNEKLTVQQEISKNKDSELCRTKIDLSLLVDQLTQIVKHNQCLSCNIDEVSEDLFTRIMAYNTLLKKSEELKEELNNVKFCLNVRIEENKSIKRELRKKYQVIEAGIIIKQELEFKLSNLENKLGKLEYLNNCCNKKCNDLTIQNLKVENDLKNEKNYNSKKAIYIDELSKQVHDLETIIKSIEGHKMLYTEEISKLKNDKCTAELKLKELNSIIITQKNELVITRSELAYAEECLKNKNDCQIQEIQRLEHDCKNFEKEVQFYKVQHDLLTNKCLLSDKDLTESRKITKSLEFKINEIMREHNIILDELSKECDNLKIENCKFLEKINELNESIICANKRENHVRNDLATCNEKLSIANDEVSNCYLEIKCINTKLENATDKLTCIKQELEETKLKLNKETCLKDKINEKYCSIKYECTCPLEKCQTADNNRFSDENIMSCNIAKNFKDGSQTIHLQLVDVGSQTHMCPAICQPITTSTNCNSKFHSISNNSDPCKLEQCDSNINNLRPCDNCNSCISSCDSDKIIINPCQSDHKKTSICISPSDDHSSSGESKNTPKCFGFLFDKENLQCQLNEMKLLLKKKEKAAKEELCDTEQKYYNKEMIINKCLEDTKEQCQKELDKANSQLEIYETAILYKEYELKNSQIREHQYKMAIEQLNETIQIKDKKIESEQKQVVSALNSMKHYEDQLLSLQKKLELEQLNKHKSEENLQLLDDKMDSEMDNKLETSQTCIKKKRFSTRRNKNPCALKRSKTVTKSKRKKYGPKLNLPCCIGSKNPCNRQKNLNLSQRNVN</sequence>
<evidence type="ECO:0000313" key="3">
    <source>
        <dbReference type="Proteomes" id="UP001160148"/>
    </source>
</evidence>
<accession>A0AAV0WHW8</accession>